<gene>
    <name evidence="1" type="ORF">AG1IA_09954</name>
</gene>
<proteinExistence type="predicted"/>
<comment type="caution">
    <text evidence="1">The sequence shown here is derived from an EMBL/GenBank/DDBJ whole genome shotgun (WGS) entry which is preliminary data.</text>
</comment>
<evidence type="ECO:0000313" key="1">
    <source>
        <dbReference type="EMBL" id="ELU36016.1"/>
    </source>
</evidence>
<dbReference type="AlphaFoldDB" id="L8WCV8"/>
<organism evidence="1 2">
    <name type="scientific">Thanatephorus cucumeris (strain AG1-IA)</name>
    <name type="common">Rice sheath blight fungus</name>
    <name type="synonym">Rhizoctonia solani</name>
    <dbReference type="NCBI Taxonomy" id="983506"/>
    <lineage>
        <taxon>Eukaryota</taxon>
        <taxon>Fungi</taxon>
        <taxon>Dikarya</taxon>
        <taxon>Basidiomycota</taxon>
        <taxon>Agaricomycotina</taxon>
        <taxon>Agaricomycetes</taxon>
        <taxon>Cantharellales</taxon>
        <taxon>Ceratobasidiaceae</taxon>
        <taxon>Rhizoctonia</taxon>
        <taxon>Rhizoctonia solani AG-1</taxon>
    </lineage>
</organism>
<protein>
    <submittedName>
        <fullName evidence="1">Uncharacterized protein</fullName>
    </submittedName>
</protein>
<dbReference type="Proteomes" id="UP000011668">
    <property type="component" value="Unassembled WGS sequence"/>
</dbReference>
<accession>L8WCV8</accession>
<reference evidence="1 2" key="1">
    <citation type="journal article" date="2013" name="Nat. Commun.">
        <title>The evolution and pathogenic mechanisms of the rice sheath blight pathogen.</title>
        <authorList>
            <person name="Zheng A."/>
            <person name="Lin R."/>
            <person name="Xu L."/>
            <person name="Qin P."/>
            <person name="Tang C."/>
            <person name="Ai P."/>
            <person name="Zhang D."/>
            <person name="Liu Y."/>
            <person name="Sun Z."/>
            <person name="Feng H."/>
            <person name="Wang Y."/>
            <person name="Chen Y."/>
            <person name="Liang X."/>
            <person name="Fu R."/>
            <person name="Li Q."/>
            <person name="Zhang J."/>
            <person name="Yu X."/>
            <person name="Xie Z."/>
            <person name="Ding L."/>
            <person name="Guan P."/>
            <person name="Tang J."/>
            <person name="Liang Y."/>
            <person name="Wang S."/>
            <person name="Deng Q."/>
            <person name="Li S."/>
            <person name="Zhu J."/>
            <person name="Wang L."/>
            <person name="Liu H."/>
            <person name="Li P."/>
        </authorList>
    </citation>
    <scope>NUCLEOTIDE SEQUENCE [LARGE SCALE GENOMIC DNA]</scope>
    <source>
        <strain evidence="2">AG-1 IA</strain>
    </source>
</reference>
<sequence length="77" mass="8498">MRLVDPELEPHCGPFGICLNPHVNTWLLINCISSAHLTLSLQNIGANHPRAAKADYNPLDMFLQVQSCKQFRGGGRA</sequence>
<keyword evidence="2" id="KW-1185">Reference proteome</keyword>
<evidence type="ECO:0000313" key="2">
    <source>
        <dbReference type="Proteomes" id="UP000011668"/>
    </source>
</evidence>
<name>L8WCV8_THACA</name>
<dbReference type="EMBL" id="AFRT01004555">
    <property type="protein sequence ID" value="ELU36016.1"/>
    <property type="molecule type" value="Genomic_DNA"/>
</dbReference>
<dbReference type="HOGENOM" id="CLU_2639813_0_0_1"/>